<feature type="binding site" evidence="8">
    <location>
        <position position="12"/>
    </location>
    <ligand>
        <name>Mg(2+)</name>
        <dbReference type="ChEBI" id="CHEBI:18420"/>
    </ligand>
</feature>
<keyword evidence="8" id="KW-0963">Cytoplasm</keyword>
<evidence type="ECO:0000256" key="2">
    <source>
        <dbReference type="ARBA" id="ARBA00022679"/>
    </source>
</evidence>
<evidence type="ECO:0000313" key="11">
    <source>
        <dbReference type="EMBL" id="AIO70906.1"/>
    </source>
</evidence>
<evidence type="ECO:0000313" key="12">
    <source>
        <dbReference type="Proteomes" id="UP000029424"/>
    </source>
</evidence>
<dbReference type="SUPFAM" id="SSF53067">
    <property type="entry name" value="Actin-like ATPase domain"/>
    <property type="match status" value="2"/>
</dbReference>
<keyword evidence="3 8" id="KW-0479">Metal-binding</keyword>
<feature type="binding site" evidence="8">
    <location>
        <position position="384"/>
    </location>
    <ligand>
        <name>Mg(2+)</name>
        <dbReference type="ChEBI" id="CHEBI:18420"/>
    </ligand>
</feature>
<comment type="catalytic activity">
    <reaction evidence="8">
        <text>acetate + ATP = acetyl phosphate + ADP</text>
        <dbReference type="Rhea" id="RHEA:11352"/>
        <dbReference type="ChEBI" id="CHEBI:22191"/>
        <dbReference type="ChEBI" id="CHEBI:30089"/>
        <dbReference type="ChEBI" id="CHEBI:30616"/>
        <dbReference type="ChEBI" id="CHEBI:456216"/>
        <dbReference type="EC" id="2.7.2.1"/>
    </reaction>
</comment>
<name>A0AAI8FRN3_9BURK</name>
<evidence type="ECO:0000256" key="5">
    <source>
        <dbReference type="ARBA" id="ARBA00022777"/>
    </source>
</evidence>
<organism evidence="11 12">
    <name type="scientific">Burkholderia oklahomensis</name>
    <dbReference type="NCBI Taxonomy" id="342113"/>
    <lineage>
        <taxon>Bacteria</taxon>
        <taxon>Pseudomonadati</taxon>
        <taxon>Pseudomonadota</taxon>
        <taxon>Betaproteobacteria</taxon>
        <taxon>Burkholderiales</taxon>
        <taxon>Burkholderiaceae</taxon>
        <taxon>Burkholderia</taxon>
        <taxon>pseudomallei group</taxon>
    </lineage>
</organism>
<dbReference type="Proteomes" id="UP000029424">
    <property type="component" value="Chromosome 2"/>
</dbReference>
<dbReference type="PANTHER" id="PTHR21060">
    <property type="entry name" value="ACETATE KINASE"/>
    <property type="match status" value="1"/>
</dbReference>
<dbReference type="HAMAP" id="MF_00020">
    <property type="entry name" value="Acetate_kinase"/>
    <property type="match status" value="1"/>
</dbReference>
<evidence type="ECO:0000256" key="10">
    <source>
        <dbReference type="SAM" id="MobiDB-lite"/>
    </source>
</evidence>
<dbReference type="InterPro" id="IPR000890">
    <property type="entry name" value="Aliphatic_acid_kin_short-chain"/>
</dbReference>
<evidence type="ECO:0000256" key="6">
    <source>
        <dbReference type="ARBA" id="ARBA00022840"/>
    </source>
</evidence>
<comment type="function">
    <text evidence="8">Catalyzes the formation of acetyl phosphate from acetate and ATP. Can also catalyze the reverse reaction.</text>
</comment>
<dbReference type="InterPro" id="IPR004372">
    <property type="entry name" value="Ac/propionate_kinase"/>
</dbReference>
<dbReference type="PROSITE" id="PS01076">
    <property type="entry name" value="ACETATE_KINASE_2"/>
    <property type="match status" value="1"/>
</dbReference>
<protein>
    <recommendedName>
        <fullName evidence="8">Acetate kinase</fullName>
        <ecNumber evidence="8">2.7.2.1</ecNumber>
    </recommendedName>
    <alternativeName>
        <fullName evidence="8">Acetokinase</fullName>
    </alternativeName>
</protein>
<feature type="active site" description="Proton donor/acceptor" evidence="8">
    <location>
        <position position="147"/>
    </location>
</feature>
<dbReference type="InterPro" id="IPR023865">
    <property type="entry name" value="Aliphatic_acid_kinase_CS"/>
</dbReference>
<keyword evidence="2 8" id="KW-0808">Transferase</keyword>
<evidence type="ECO:0000256" key="8">
    <source>
        <dbReference type="HAMAP-Rule" id="MF_00020"/>
    </source>
</evidence>
<keyword evidence="4 8" id="KW-0547">Nucleotide-binding</keyword>
<evidence type="ECO:0000256" key="9">
    <source>
        <dbReference type="RuleBase" id="RU003835"/>
    </source>
</evidence>
<dbReference type="EC" id="2.7.2.1" evidence="8"/>
<dbReference type="PROSITE" id="PS01075">
    <property type="entry name" value="ACETATE_KINASE_1"/>
    <property type="match status" value="1"/>
</dbReference>
<feature type="binding site" evidence="8">
    <location>
        <begin position="330"/>
        <end position="334"/>
    </location>
    <ligand>
        <name>ATP</name>
        <dbReference type="ChEBI" id="CHEBI:30616"/>
    </ligand>
</feature>
<dbReference type="GO" id="GO:0008776">
    <property type="term" value="F:acetate kinase activity"/>
    <property type="evidence" value="ECO:0007669"/>
    <property type="project" value="UniProtKB-UniRule"/>
</dbReference>
<dbReference type="PIRSF" id="PIRSF000722">
    <property type="entry name" value="Acetate_prop_kin"/>
    <property type="match status" value="1"/>
</dbReference>
<feature type="binding site" evidence="8">
    <location>
        <position position="90"/>
    </location>
    <ligand>
        <name>substrate</name>
    </ligand>
</feature>
<dbReference type="EMBL" id="CP008727">
    <property type="protein sequence ID" value="AIO70906.1"/>
    <property type="molecule type" value="Genomic_DNA"/>
</dbReference>
<keyword evidence="7 8" id="KW-0460">Magnesium</keyword>
<accession>A0AAI8FRN3</accession>
<dbReference type="InterPro" id="IPR043129">
    <property type="entry name" value="ATPase_NBD"/>
</dbReference>
<comment type="pathway">
    <text evidence="8">Metabolic intermediate biosynthesis; acetyl-CoA biosynthesis; acetyl-CoA from acetate: step 1/2.</text>
</comment>
<evidence type="ECO:0000256" key="1">
    <source>
        <dbReference type="ARBA" id="ARBA00008748"/>
    </source>
</evidence>
<comment type="cofactor">
    <cofactor evidence="8">
        <name>Mg(2+)</name>
        <dbReference type="ChEBI" id="CHEBI:18420"/>
    </cofactor>
    <cofactor evidence="8">
        <name>Mn(2+)</name>
        <dbReference type="ChEBI" id="CHEBI:29035"/>
    </cofactor>
    <text evidence="8">Mg(2+). Can also accept Mn(2+).</text>
</comment>
<gene>
    <name evidence="8 11" type="primary">ackA</name>
    <name evidence="11" type="ORF">DM82_5787</name>
</gene>
<comment type="subunit">
    <text evidence="8">Homodimer.</text>
</comment>
<dbReference type="GO" id="GO:0006083">
    <property type="term" value="P:acetate metabolic process"/>
    <property type="evidence" value="ECO:0007669"/>
    <property type="project" value="TreeGrafter"/>
</dbReference>
<dbReference type="Pfam" id="PF00871">
    <property type="entry name" value="Acetate_kinase"/>
    <property type="match status" value="1"/>
</dbReference>
<feature type="binding site" evidence="8">
    <location>
        <position position="19"/>
    </location>
    <ligand>
        <name>ATP</name>
        <dbReference type="ChEBI" id="CHEBI:30616"/>
    </ligand>
</feature>
<keyword evidence="5 8" id="KW-0418">Kinase</keyword>
<feature type="site" description="Transition state stabilizer" evidence="8">
    <location>
        <position position="179"/>
    </location>
</feature>
<dbReference type="RefSeq" id="WP_081464424.1">
    <property type="nucleotide sequence ID" value="NZ_CP008727.1"/>
</dbReference>
<dbReference type="Gene3D" id="3.30.420.40">
    <property type="match status" value="2"/>
</dbReference>
<feature type="binding site" evidence="8">
    <location>
        <begin position="282"/>
        <end position="284"/>
    </location>
    <ligand>
        <name>ATP</name>
        <dbReference type="ChEBI" id="CHEBI:30616"/>
    </ligand>
</feature>
<dbReference type="GO" id="GO:0005829">
    <property type="term" value="C:cytosol"/>
    <property type="evidence" value="ECO:0007669"/>
    <property type="project" value="TreeGrafter"/>
</dbReference>
<dbReference type="PRINTS" id="PR00471">
    <property type="entry name" value="ACETATEKNASE"/>
</dbReference>
<dbReference type="GO" id="GO:0005524">
    <property type="term" value="F:ATP binding"/>
    <property type="evidence" value="ECO:0007669"/>
    <property type="project" value="UniProtKB-KW"/>
</dbReference>
<evidence type="ECO:0000256" key="4">
    <source>
        <dbReference type="ARBA" id="ARBA00022741"/>
    </source>
</evidence>
<feature type="binding site" evidence="8">
    <location>
        <begin position="207"/>
        <end position="211"/>
    </location>
    <ligand>
        <name>ATP</name>
        <dbReference type="ChEBI" id="CHEBI:30616"/>
    </ligand>
</feature>
<dbReference type="KEGG" id="bok:DM82_5787"/>
<sequence length="425" mass="45002">MPTPFDLVLVINCGSSSLKFTVLPAGGGEPLVSGIAECLGLSDARLIIKENGEKTTVPLSSGAHSKALEVLMHRFDDAGLLDRVAVVGHRVVHGGERFTESVLITSEVIRDIEVVSGLAPLHNPANLLGIRACLEELPFVPQVAVFDTAFHQTMPKAAYSYAVPQRFYRERGVRRYGFHGTSHRYVSGEAVRLIGLDPKDSGVVVAHLGNGASATAVVNGKSVDTSMGMTPLEGLVMGTRSGDLDFSAAAKMASVEGADFGEMEAILNRKSGLLGLSELSSDCRDLEAAAAGGHEGAQLALDVFVHRLARYIGALAASLPRFDALIFTGGIGENSVRIRKMTLEHLKVFGFVLDEAANKAAVDRKSGRIDNGSGPQAWVVPTDEEGTIAREATEIARAIRQSEGGVFDAGSKKSARRPSSTEQLS</sequence>
<dbReference type="GO" id="GO:0006085">
    <property type="term" value="P:acetyl-CoA biosynthetic process"/>
    <property type="evidence" value="ECO:0007669"/>
    <property type="project" value="UniProtKB-UniRule"/>
</dbReference>
<evidence type="ECO:0000256" key="7">
    <source>
        <dbReference type="ARBA" id="ARBA00022842"/>
    </source>
</evidence>
<evidence type="ECO:0000256" key="3">
    <source>
        <dbReference type="ARBA" id="ARBA00022723"/>
    </source>
</evidence>
<comment type="subcellular location">
    <subcellularLocation>
        <location evidence="8">Cytoplasm</location>
    </subcellularLocation>
</comment>
<dbReference type="AlphaFoldDB" id="A0AAI8FRN3"/>
<proteinExistence type="inferred from homology"/>
<dbReference type="GO" id="GO:0000287">
    <property type="term" value="F:magnesium ion binding"/>
    <property type="evidence" value="ECO:0007669"/>
    <property type="project" value="UniProtKB-UniRule"/>
</dbReference>
<dbReference type="NCBIfam" id="TIGR00016">
    <property type="entry name" value="ackA"/>
    <property type="match status" value="1"/>
</dbReference>
<comment type="similarity">
    <text evidence="1 8 9">Belongs to the acetokinase family.</text>
</comment>
<dbReference type="CDD" id="cd24010">
    <property type="entry name" value="ASKHA_NBD_AcK_PK"/>
    <property type="match status" value="1"/>
</dbReference>
<reference evidence="11 12" key="1">
    <citation type="submission" date="2014-06" db="EMBL/GenBank/DDBJ databases">
        <authorList>
            <person name="Bishop-Lilly K.A."/>
            <person name="Broomall S.M."/>
            <person name="Chain P.S."/>
            <person name="Chertkov O."/>
            <person name="Coyne S.R."/>
            <person name="Daligault H.E."/>
            <person name="Davenport K.W."/>
            <person name="Erkkila T."/>
            <person name="Frey K.G."/>
            <person name="Gibbons H.S."/>
            <person name="Gu W."/>
            <person name="Jaissle J."/>
            <person name="Johnson S.L."/>
            <person name="Koroleva G.I."/>
            <person name="Ladner J.T."/>
            <person name="Lo C.-C."/>
            <person name="Minogue T.D."/>
            <person name="Munk C."/>
            <person name="Palacios G.F."/>
            <person name="Redden C.L."/>
            <person name="Rosenzweig C.N."/>
            <person name="Scholz M.B."/>
            <person name="Teshima H."/>
            <person name="Xu Y."/>
        </authorList>
    </citation>
    <scope>NUCLEOTIDE SEQUENCE [LARGE SCALE GENOMIC DNA]</scope>
    <source>
        <strain evidence="11 12">EO147</strain>
    </source>
</reference>
<feature type="region of interest" description="Disordered" evidence="10">
    <location>
        <begin position="400"/>
        <end position="425"/>
    </location>
</feature>
<keyword evidence="6 8" id="KW-0067">ATP-binding</keyword>
<feature type="site" description="Transition state stabilizer" evidence="8">
    <location>
        <position position="240"/>
    </location>
</feature>
<keyword evidence="12" id="KW-1185">Reference proteome</keyword>
<dbReference type="PANTHER" id="PTHR21060:SF17">
    <property type="entry name" value="PROPIONATE KINASE"/>
    <property type="match status" value="1"/>
</dbReference>